<evidence type="ECO:0000313" key="15">
    <source>
        <dbReference type="EMBL" id="QBB72561.1"/>
    </source>
</evidence>
<feature type="domain" description="ACT" evidence="14">
    <location>
        <begin position="315"/>
        <end position="385"/>
    </location>
</feature>
<accession>A0A411HPY2</accession>
<evidence type="ECO:0000256" key="1">
    <source>
        <dbReference type="ARBA" id="ARBA00001933"/>
    </source>
</evidence>
<evidence type="ECO:0000313" key="16">
    <source>
        <dbReference type="Proteomes" id="UP000291562"/>
    </source>
</evidence>
<dbReference type="PANTHER" id="PTHR43727">
    <property type="entry name" value="DIAMINOPIMELATE DECARBOXYLASE"/>
    <property type="match status" value="1"/>
</dbReference>
<dbReference type="PROSITE" id="PS51671">
    <property type="entry name" value="ACT"/>
    <property type="match status" value="1"/>
</dbReference>
<dbReference type="InterPro" id="IPR011246">
    <property type="entry name" value="DAP_dec_asp_kin"/>
</dbReference>
<dbReference type="GO" id="GO:0009088">
    <property type="term" value="P:threonine biosynthetic process"/>
    <property type="evidence" value="ECO:0007669"/>
    <property type="project" value="UniProtKB-UniPathway"/>
</dbReference>
<evidence type="ECO:0000256" key="3">
    <source>
        <dbReference type="ARBA" id="ARBA00022679"/>
    </source>
</evidence>
<dbReference type="InterPro" id="IPR002912">
    <property type="entry name" value="ACT_dom"/>
</dbReference>
<dbReference type="SUPFAM" id="SSF55021">
    <property type="entry name" value="ACT-like"/>
    <property type="match status" value="2"/>
</dbReference>
<dbReference type="InterPro" id="IPR022643">
    <property type="entry name" value="De-COase2_C"/>
</dbReference>
<evidence type="ECO:0000256" key="7">
    <source>
        <dbReference type="ARBA" id="ARBA00022840"/>
    </source>
</evidence>
<protein>
    <recommendedName>
        <fullName evidence="10">Diaminopimelate decarboxylase</fullName>
        <ecNumber evidence="10">4.1.1.20</ecNumber>
    </recommendedName>
</protein>
<evidence type="ECO:0000259" key="14">
    <source>
        <dbReference type="PROSITE" id="PS51671"/>
    </source>
</evidence>
<dbReference type="Pfam" id="PF00696">
    <property type="entry name" value="AA_kinase"/>
    <property type="match status" value="1"/>
</dbReference>
<dbReference type="InterPro" id="IPR001048">
    <property type="entry name" value="Asp/Glu/Uridylate_kinase"/>
</dbReference>
<dbReference type="UniPathway" id="UPA00050">
    <property type="reaction ID" value="UER00461"/>
</dbReference>
<dbReference type="NCBIfam" id="NF006515">
    <property type="entry name" value="PRK08961.1"/>
    <property type="match status" value="1"/>
</dbReference>
<dbReference type="SUPFAM" id="SSF51419">
    <property type="entry name" value="PLP-binding barrel"/>
    <property type="match status" value="1"/>
</dbReference>
<dbReference type="GO" id="GO:0008836">
    <property type="term" value="F:diaminopimelate decarboxylase activity"/>
    <property type="evidence" value="ECO:0007669"/>
    <property type="project" value="UniProtKB-UniRule"/>
</dbReference>
<evidence type="ECO:0000256" key="6">
    <source>
        <dbReference type="ARBA" id="ARBA00022793"/>
    </source>
</evidence>
<keyword evidence="13" id="KW-0028">Amino-acid biosynthesis</keyword>
<dbReference type="EC" id="4.1.1.20" evidence="10"/>
<proteinExistence type="inferred from homology"/>
<comment type="pathway">
    <text evidence="13">Amino-acid biosynthesis; L-threonine biosynthesis; L-threonine from L-aspartate: step 1/5.</text>
</comment>
<dbReference type="InterPro" id="IPR022644">
    <property type="entry name" value="De-COase2_N"/>
</dbReference>
<dbReference type="NCBIfam" id="TIGR00657">
    <property type="entry name" value="asp_kinases"/>
    <property type="match status" value="1"/>
</dbReference>
<evidence type="ECO:0000256" key="10">
    <source>
        <dbReference type="NCBIfam" id="TIGR01048"/>
    </source>
</evidence>
<dbReference type="SUPFAM" id="SSF53633">
    <property type="entry name" value="Carbamate kinase-like"/>
    <property type="match status" value="1"/>
</dbReference>
<dbReference type="EMBL" id="CP035704">
    <property type="protein sequence ID" value="QBB72561.1"/>
    <property type="molecule type" value="Genomic_DNA"/>
</dbReference>
<reference evidence="15 16" key="1">
    <citation type="submission" date="2019-01" db="EMBL/GenBank/DDBJ databases">
        <title>Pseudolysobacter antarctica gen. nov., sp. nov., isolated from Fildes Peninsula, Antarctica.</title>
        <authorList>
            <person name="Wei Z."/>
            <person name="Peng F."/>
        </authorList>
    </citation>
    <scope>NUCLEOTIDE SEQUENCE [LARGE SCALE GENOMIC DNA]</scope>
    <source>
        <strain evidence="15 16">AQ6-296</strain>
    </source>
</reference>
<dbReference type="PROSITE" id="PS00878">
    <property type="entry name" value="ODR_DC_2_1"/>
    <property type="match status" value="1"/>
</dbReference>
<keyword evidence="7" id="KW-0067">ATP-binding</keyword>
<comment type="similarity">
    <text evidence="12">Belongs to the Orn/Lys/Arg decarboxylase class-II family.</text>
</comment>
<dbReference type="Pfam" id="PF02784">
    <property type="entry name" value="Orn_Arg_deC_N"/>
    <property type="match status" value="1"/>
</dbReference>
<dbReference type="CDD" id="cd04935">
    <property type="entry name" value="ACT_AKiii-DAPDC_1"/>
    <property type="match status" value="1"/>
</dbReference>
<dbReference type="InterPro" id="IPR009006">
    <property type="entry name" value="Ala_racemase/Decarboxylase_C"/>
</dbReference>
<dbReference type="Gene3D" id="3.20.20.10">
    <property type="entry name" value="Alanine racemase"/>
    <property type="match status" value="1"/>
</dbReference>
<dbReference type="NCBIfam" id="TIGR01048">
    <property type="entry name" value="lysA"/>
    <property type="match status" value="1"/>
</dbReference>
<dbReference type="Gene3D" id="3.40.1160.10">
    <property type="entry name" value="Acetylglutamate kinase-like"/>
    <property type="match status" value="1"/>
</dbReference>
<dbReference type="InterPro" id="IPR042199">
    <property type="entry name" value="AsparK_Bifunc_asparK/hSer_DH"/>
</dbReference>
<dbReference type="InterPro" id="IPR036393">
    <property type="entry name" value="AceGlu_kinase-like_sf"/>
</dbReference>
<keyword evidence="3 15" id="KW-0808">Transferase</keyword>
<evidence type="ECO:0000256" key="2">
    <source>
        <dbReference type="ARBA" id="ARBA00004766"/>
    </source>
</evidence>
<feature type="modified residue" description="N6-(pyridoxal phosphate)lysine" evidence="11">
    <location>
        <position position="528"/>
    </location>
</feature>
<comment type="pathway">
    <text evidence="13">Amino-acid biosynthesis; L-methionine biosynthesis via de novo pathway; L-homoserine from L-aspartate: step 1/3.</text>
</comment>
<dbReference type="PRINTS" id="PR01179">
    <property type="entry name" value="ODADCRBXLASE"/>
</dbReference>
<gene>
    <name evidence="15" type="ORF">ELE36_04530</name>
</gene>
<evidence type="ECO:0000256" key="8">
    <source>
        <dbReference type="ARBA" id="ARBA00022898"/>
    </source>
</evidence>
<dbReference type="UniPathway" id="UPA00034">
    <property type="reaction ID" value="UER00015"/>
</dbReference>
<comment type="pathway">
    <text evidence="2 13">Amino-acid biosynthesis; L-lysine biosynthesis via DAP pathway; (S)-tetrahydrodipicolinate from L-aspartate: step 1/4.</text>
</comment>
<dbReference type="InterPro" id="IPR022653">
    <property type="entry name" value="De-COase2_pyr-phos_BS"/>
</dbReference>
<feature type="active site" description="Proton donor" evidence="11">
    <location>
        <position position="805"/>
    </location>
</feature>
<dbReference type="SUPFAM" id="SSF50621">
    <property type="entry name" value="Alanine racemase C-terminal domain-like"/>
    <property type="match status" value="1"/>
</dbReference>
<comment type="cofactor">
    <cofactor evidence="1 11">
        <name>pyridoxal 5'-phosphate</name>
        <dbReference type="ChEBI" id="CHEBI:597326"/>
    </cofactor>
</comment>
<dbReference type="Gene3D" id="1.20.120.1320">
    <property type="entry name" value="Aspartokinase, catalytic domain"/>
    <property type="match status" value="1"/>
</dbReference>
<keyword evidence="16" id="KW-1185">Reference proteome</keyword>
<dbReference type="GO" id="GO:0005524">
    <property type="term" value="F:ATP binding"/>
    <property type="evidence" value="ECO:0007669"/>
    <property type="project" value="UniProtKB-KW"/>
</dbReference>
<dbReference type="GO" id="GO:0004072">
    <property type="term" value="F:aspartate kinase activity"/>
    <property type="evidence" value="ECO:0007669"/>
    <property type="project" value="InterPro"/>
</dbReference>
<keyword evidence="5 15" id="KW-0418">Kinase</keyword>
<dbReference type="InterPro" id="IPR029066">
    <property type="entry name" value="PLP-binding_barrel"/>
</dbReference>
<dbReference type="InterPro" id="IPR000183">
    <property type="entry name" value="Orn/DAP/Arg_de-COase"/>
</dbReference>
<dbReference type="PANTHER" id="PTHR43727:SF2">
    <property type="entry name" value="GROUP IV DECARBOXYLASE"/>
    <property type="match status" value="1"/>
</dbReference>
<dbReference type="PROSITE" id="PS00879">
    <property type="entry name" value="ODR_DC_2_2"/>
    <property type="match status" value="1"/>
</dbReference>
<dbReference type="InterPro" id="IPR002986">
    <property type="entry name" value="DAP_deCOOHase_LysA"/>
</dbReference>
<organism evidence="15 16">
    <name type="scientific">Pseudolysobacter antarcticus</name>
    <dbReference type="NCBI Taxonomy" id="2511995"/>
    <lineage>
        <taxon>Bacteria</taxon>
        <taxon>Pseudomonadati</taxon>
        <taxon>Pseudomonadota</taxon>
        <taxon>Gammaproteobacteria</taxon>
        <taxon>Lysobacterales</taxon>
        <taxon>Rhodanobacteraceae</taxon>
        <taxon>Pseudolysobacter</taxon>
    </lineage>
</organism>
<keyword evidence="9 15" id="KW-0456">Lyase</keyword>
<keyword evidence="8 11" id="KW-0663">Pyridoxal phosphate</keyword>
<evidence type="ECO:0000256" key="13">
    <source>
        <dbReference type="RuleBase" id="RU004249"/>
    </source>
</evidence>
<dbReference type="UniPathway" id="UPA00051">
    <property type="reaction ID" value="UER00462"/>
</dbReference>
<evidence type="ECO:0000256" key="5">
    <source>
        <dbReference type="ARBA" id="ARBA00022777"/>
    </source>
</evidence>
<dbReference type="PIRSF" id="PIRSF036459">
    <property type="entry name" value="DAP_dec_asp_kin"/>
    <property type="match status" value="1"/>
</dbReference>
<dbReference type="Proteomes" id="UP000291562">
    <property type="component" value="Chromosome"/>
</dbReference>
<name>A0A411HPY2_9GAMM</name>
<dbReference type="KEGG" id="xbc:ELE36_04530"/>
<evidence type="ECO:0000256" key="9">
    <source>
        <dbReference type="ARBA" id="ARBA00023239"/>
    </source>
</evidence>
<evidence type="ECO:0000256" key="12">
    <source>
        <dbReference type="RuleBase" id="RU003737"/>
    </source>
</evidence>
<dbReference type="InterPro" id="IPR045865">
    <property type="entry name" value="ACT-like_dom_sf"/>
</dbReference>
<dbReference type="InterPro" id="IPR001341">
    <property type="entry name" value="Asp_kinase"/>
</dbReference>
<dbReference type="Pfam" id="PF00278">
    <property type="entry name" value="Orn_DAP_Arg_deC"/>
    <property type="match status" value="1"/>
</dbReference>
<keyword evidence="4" id="KW-0547">Nucleotide-binding</keyword>
<dbReference type="InterPro" id="IPR022657">
    <property type="entry name" value="De-COase2_CS"/>
</dbReference>
<dbReference type="Gene3D" id="2.40.37.10">
    <property type="entry name" value="Lyase, Ornithine Decarboxylase, Chain A, domain 1"/>
    <property type="match status" value="1"/>
</dbReference>
<dbReference type="OrthoDB" id="9802241at2"/>
<evidence type="ECO:0000256" key="4">
    <source>
        <dbReference type="ARBA" id="ARBA00022741"/>
    </source>
</evidence>
<dbReference type="GO" id="GO:0009089">
    <property type="term" value="P:lysine biosynthetic process via diaminopimelate"/>
    <property type="evidence" value="ECO:0007669"/>
    <property type="project" value="UniProtKB-UniRule"/>
</dbReference>
<dbReference type="Gene3D" id="3.30.70.260">
    <property type="match status" value="2"/>
</dbReference>
<keyword evidence="6" id="KW-0210">Decarboxylase</keyword>
<dbReference type="PRINTS" id="PR01181">
    <property type="entry name" value="DAPDCRBXLASE"/>
</dbReference>
<dbReference type="AlphaFoldDB" id="A0A411HPY2"/>
<evidence type="ECO:0000256" key="11">
    <source>
        <dbReference type="PIRSR" id="PIRSR600183-50"/>
    </source>
</evidence>
<sequence>MKFGGTSVSKRERWDNIRGIAAQHLARGKRVLIVVSALSGMTDKLKSIAESRGNSAAPALAHSEILARHAAMLAELDLAPEVLHDWLDQLDGLVNAPDRESVALSWQAQVLSLGELLSSTLGAAYLNASGLATNWLDARAHLRAEALPNQNAWGRYLSASVPTSPDAVFTSALAKQGEVFITQGFMARNADGETVILGRGGSDTSAAYFGALLKAEKVEIWTDVCGMFSANPRQVAAARLLGRLDYEEAQEIATTGAKVLHPRCLNPLREAQVPLLIKDTNRPELAGTEISIAPAHAAPSIKAISSRSGITLVSMESIGMWQQVGFLSDLFAIFKHHGLSIDLISTAETNVTVSLDPSENLLSSDVLSALCADLAQVCRVKVITPCAAITLVGRGIRSLMHKLSGVLAEFGSLRVHQLTQSSNNLNLTFVVDEDVAVGLVPRLHALLIKAEAMRISDPAVFGPSWRELYADNAAQTRALPWWMAKREALLALAAGDTPRYVYDRDNVRLQAQSLRAFGAVDEWFYAIKANPHPAVLAELVQQGFGLECVSLPELTAVRAAQPDLPLQKILFTPNFAPREEYAAARAMGVRITLDNLHPLAFWGDIFAGGEIILRVDLGVGRGHHDKVKTGGAQSKFGLSLDELPEFRRLAAQHGVRVVGLHAHLGSGILDHGHWREVYAQLASLAEPFGTVELLNIGGGLGVPARADETPLDLAAFGATLAEIKAAYPQYRLWLEPGRYLVADAGVLLARVTQLKRKGDFHYVGIDAGMNSLLRPALYEAYHEIVNLTRLDKPADTLYQVVGPICESGDVLGNNRCLPQTFEGDVLLIAQTGAYGAVMGSRYNLREPAAEIVL</sequence>